<evidence type="ECO:0000259" key="2">
    <source>
        <dbReference type="Pfam" id="PF20229"/>
    </source>
</evidence>
<organism evidence="3 4">
    <name type="scientific">Fervidicella metallireducens AeB</name>
    <dbReference type="NCBI Taxonomy" id="1403537"/>
    <lineage>
        <taxon>Bacteria</taxon>
        <taxon>Bacillati</taxon>
        <taxon>Bacillota</taxon>
        <taxon>Clostridia</taxon>
        <taxon>Eubacteriales</taxon>
        <taxon>Clostridiaceae</taxon>
        <taxon>Fervidicella</taxon>
    </lineage>
</organism>
<gene>
    <name evidence="3" type="ORF">Q428_12865</name>
</gene>
<evidence type="ECO:0000313" key="3">
    <source>
        <dbReference type="EMBL" id="EYE87527.1"/>
    </source>
</evidence>
<dbReference type="Proteomes" id="UP000019681">
    <property type="component" value="Unassembled WGS sequence"/>
</dbReference>
<name>A0A017RSD9_9CLOT</name>
<protein>
    <recommendedName>
        <fullName evidence="2">ChrB N-terminal domain-containing protein</fullName>
    </recommendedName>
</protein>
<dbReference type="InterPro" id="IPR046858">
    <property type="entry name" value="ChrB_N"/>
</dbReference>
<proteinExistence type="predicted"/>
<evidence type="ECO:0000256" key="1">
    <source>
        <dbReference type="SAM" id="Coils"/>
    </source>
</evidence>
<dbReference type="Pfam" id="PF20229">
    <property type="entry name" value="ChrB_N"/>
    <property type="match status" value="1"/>
</dbReference>
<dbReference type="STRING" id="1403537.Q428_12865"/>
<comment type="caution">
    <text evidence="3">The sequence shown here is derived from an EMBL/GenBank/DDBJ whole genome shotgun (WGS) entry which is preliminary data.</text>
</comment>
<dbReference type="RefSeq" id="WP_035381320.1">
    <property type="nucleotide sequence ID" value="NZ_AZQP01000051.1"/>
</dbReference>
<evidence type="ECO:0000313" key="4">
    <source>
        <dbReference type="Proteomes" id="UP000019681"/>
    </source>
</evidence>
<dbReference type="EMBL" id="AZQP01000051">
    <property type="protein sequence ID" value="EYE87527.1"/>
    <property type="molecule type" value="Genomic_DNA"/>
</dbReference>
<keyword evidence="1" id="KW-0175">Coiled coil</keyword>
<feature type="domain" description="ChrB N-terminal" evidence="2">
    <location>
        <begin position="18"/>
        <end position="173"/>
    </location>
</feature>
<dbReference type="OrthoDB" id="9784302at2"/>
<dbReference type="AlphaFoldDB" id="A0A017RSD9"/>
<reference evidence="3 4" key="1">
    <citation type="journal article" date="2014" name="Genome Announc.">
        <title>Draft Genome Sequence of Fervidicella metallireducens Strain AeBT, an Iron-Reducing Thermoanaerobe from the Great Artesian Basin.</title>
        <authorList>
            <person name="Patel B.K."/>
        </authorList>
    </citation>
    <scope>NUCLEOTIDE SEQUENCE [LARGE SCALE GENOMIC DNA]</scope>
    <source>
        <strain evidence="3 4">AeB</strain>
    </source>
</reference>
<sequence length="181" mass="21721">MNWRTLIYQIPREPQKNRVAVWRRLKSIGALNVLQSIWILPDSEEAKEEFRKIVDQINSNGGQSISCVTLIDDEEENKKLINQFNKEREEDYKEILEKCDDFELEIEKEIKRENFTFAEVEENENEIEKLNIWLKKVERKDYFDCQMKAEVIRRIQECILLLNNFSNKVFEIDEKSKEGSL</sequence>
<keyword evidence="4" id="KW-1185">Reference proteome</keyword>
<accession>A0A017RSD9</accession>
<feature type="coiled-coil region" evidence="1">
    <location>
        <begin position="70"/>
        <end position="140"/>
    </location>
</feature>